<dbReference type="RefSeq" id="YP_009213206.1">
    <property type="nucleotide sequence ID" value="NC_028952.1"/>
</dbReference>
<evidence type="ECO:0000256" key="1">
    <source>
        <dbReference type="SAM" id="Coils"/>
    </source>
</evidence>
<evidence type="ECO:0000313" key="2">
    <source>
        <dbReference type="EMBL" id="ALF00210.1"/>
    </source>
</evidence>
<feature type="coiled-coil region" evidence="1">
    <location>
        <begin position="323"/>
        <end position="357"/>
    </location>
</feature>
<sequence>MVEEIRVNVKAKVRNADIRHIIHNGREHIVVPSWTLPDDIVMNGGLYPAEEIAKSYKTLENTLAPVGHPTVNGVPVLANTPEAINAHHVGVWNKNVSRDGGRVYIEKWIDVEVAKKFEAGQQLLEAIDKNLPIHTSTGVVVKREMAVNQAGYKWIARDMRFDHDALLFDEPGAATPEDGVGLMVNSAELVVNAICPELVTNGVLDHSYGQRRDAIQAAIRELFSTPDSYAWIEDFDDVNVIYNTPKGLAMVGYTYDSGAVVIEGTPTPVVTKTEFVAKGGEVGSQLALIKNAVQSPPVETKNQPSEPPEMDETKFAELLGNALAPLTAKLEKVEGDLKTAREQLETNAKAVDQENRDVILAKAPALALTVNALSGKPLADLAAQYQSAAPLTQGLQTNAKDDDLSNYVGV</sequence>
<dbReference type="Proteomes" id="UP000202764">
    <property type="component" value="Segment"/>
</dbReference>
<accession>A0A0M4QZM0</accession>
<evidence type="ECO:0000313" key="3">
    <source>
        <dbReference type="Proteomes" id="UP000202764"/>
    </source>
</evidence>
<name>A0A0M4QZM0_9CAUD</name>
<keyword evidence="1" id="KW-0175">Coiled coil</keyword>
<keyword evidence="3" id="KW-1185">Reference proteome</keyword>
<protein>
    <submittedName>
        <fullName evidence="2">Uncharacterized protein</fullName>
    </submittedName>
</protein>
<dbReference type="OrthoDB" id="5449at10239"/>
<reference evidence="2 3" key="1">
    <citation type="submission" date="2015-06" db="EMBL/GenBank/DDBJ databases">
        <title>Complete genomic sequence analysis of two virulent actinophages of Streptomyces flavovirens.</title>
        <authorList>
            <person name="Sharaf A."/>
            <person name="Marie E."/>
            <person name="ElBaz R."/>
            <person name="Elmaghraby I."/>
            <person name="Mercati F."/>
        </authorList>
    </citation>
    <scope>NUCLEOTIDE SEQUENCE [LARGE SCALE GENOMIC DNA]</scope>
</reference>
<dbReference type="GeneID" id="26639424"/>
<gene>
    <name evidence="2" type="ORF">SF3_800</name>
</gene>
<dbReference type="EMBL" id="KT221034">
    <property type="protein sequence ID" value="ALF00210.1"/>
    <property type="molecule type" value="Genomic_DNA"/>
</dbReference>
<dbReference type="KEGG" id="vg:26639424"/>
<proteinExistence type="predicted"/>
<organism evidence="2 3">
    <name type="scientific">Streptomyces phage SF3</name>
    <dbReference type="NCBI Taxonomy" id="1690818"/>
    <lineage>
        <taxon>Viruses</taxon>
        <taxon>Duplodnaviria</taxon>
        <taxon>Heunggongvirae</taxon>
        <taxon>Uroviricota</taxon>
        <taxon>Caudoviricetes</taxon>
        <taxon>Siftrevirus</taxon>
        <taxon>Siftrevirus SF3</taxon>
    </lineage>
</organism>